<dbReference type="InterPro" id="IPR033116">
    <property type="entry name" value="TRYPSIN_SER"/>
</dbReference>
<comment type="similarity">
    <text evidence="4">Belongs to the peptidase S1 family. CLIP subfamily.</text>
</comment>
<dbReference type="InterPro" id="IPR051487">
    <property type="entry name" value="Ser/Thr_Proteases_Immune/Dev"/>
</dbReference>
<feature type="chain" id="PRO_5028264425" evidence="6">
    <location>
        <begin position="26"/>
        <end position="411"/>
    </location>
</feature>
<dbReference type="SUPFAM" id="SSF50494">
    <property type="entry name" value="Trypsin-like serine proteases"/>
    <property type="match status" value="1"/>
</dbReference>
<keyword evidence="8" id="KW-1185">Reference proteome</keyword>
<keyword evidence="5" id="KW-0645">Protease</keyword>
<reference evidence="9" key="1">
    <citation type="submission" date="2025-08" db="UniProtKB">
        <authorList>
            <consortium name="RefSeq"/>
        </authorList>
    </citation>
    <scope>IDENTIFICATION</scope>
</reference>
<evidence type="ECO:0000256" key="6">
    <source>
        <dbReference type="SAM" id="SignalP"/>
    </source>
</evidence>
<dbReference type="InterPro" id="IPR001254">
    <property type="entry name" value="Trypsin_dom"/>
</dbReference>
<dbReference type="InterPro" id="IPR009003">
    <property type="entry name" value="Peptidase_S1_PA"/>
</dbReference>
<dbReference type="PROSITE" id="PS00135">
    <property type="entry name" value="TRYPSIN_SER"/>
    <property type="match status" value="1"/>
</dbReference>
<evidence type="ECO:0000256" key="2">
    <source>
        <dbReference type="ARBA" id="ARBA00023157"/>
    </source>
</evidence>
<dbReference type="GO" id="GO:0004252">
    <property type="term" value="F:serine-type endopeptidase activity"/>
    <property type="evidence" value="ECO:0007669"/>
    <property type="project" value="InterPro"/>
</dbReference>
<keyword evidence="5" id="KW-0720">Serine protease</keyword>
<dbReference type="GeneID" id="106751837"/>
<dbReference type="RefSeq" id="XP_014488515.1">
    <property type="nucleotide sequence ID" value="XM_014633029.1"/>
</dbReference>
<evidence type="ECO:0000256" key="1">
    <source>
        <dbReference type="ARBA" id="ARBA00022729"/>
    </source>
</evidence>
<feature type="domain" description="Peptidase S1" evidence="7">
    <location>
        <begin position="156"/>
        <end position="404"/>
    </location>
</feature>
<evidence type="ECO:0000259" key="7">
    <source>
        <dbReference type="PROSITE" id="PS50240"/>
    </source>
</evidence>
<accession>A0A6P3YBW0</accession>
<evidence type="ECO:0000256" key="3">
    <source>
        <dbReference type="ARBA" id="ARBA00023180"/>
    </source>
</evidence>
<sequence length="411" mass="44528">MSTRTSTVSWILLTLLLLNLSLMHGKDIGDKCTIDSPEGSSAGVCKILKNCPSVYDALLAGHTPKMSCGFMGFEPIVCCPTGNDITKVTTSKPTTSTESTNTPIPWISDGSRGSLARAICADNAKAVYGLETPPTLLLDRTPVNTSRCAQTSRKLIVGGKKAEPKEFPHMTAIGYDAGASGIVWKCGGSLISKRIVLTAAHCTYTIDWGIAKWARIGDLNLLQTNDSTQPQTIKIIERITHPNYKRPSAYHDIAVLKLETSVDYTAWVRPACLPIDMPDIGRDGKAIATGWGRVDWAEETGSDNLLKVTINLISQASCNESFYDGDSPQLALGIVDDWQICAGELGKDTCQGDSGGPLAVFSTVHDCMYNVIGVTSVGRLCGSIVPGVYTRVYHYIPWIERTAWPEYFQQN</sequence>
<dbReference type="PRINTS" id="PR00722">
    <property type="entry name" value="CHYMOTRYPSIN"/>
</dbReference>
<dbReference type="AlphaFoldDB" id="A0A6P3YBW0"/>
<dbReference type="InterPro" id="IPR018114">
    <property type="entry name" value="TRYPSIN_HIS"/>
</dbReference>
<dbReference type="PROSITE" id="PS00134">
    <property type="entry name" value="TRYPSIN_HIS"/>
    <property type="match status" value="1"/>
</dbReference>
<name>A0A6P3YBW0_DINQU</name>
<dbReference type="PANTHER" id="PTHR24256">
    <property type="entry name" value="TRYPTASE-RELATED"/>
    <property type="match status" value="1"/>
</dbReference>
<dbReference type="Gene3D" id="2.40.10.10">
    <property type="entry name" value="Trypsin-like serine proteases"/>
    <property type="match status" value="1"/>
</dbReference>
<keyword evidence="5" id="KW-0378">Hydrolase</keyword>
<dbReference type="OrthoDB" id="6339452at2759"/>
<evidence type="ECO:0000313" key="8">
    <source>
        <dbReference type="Proteomes" id="UP000515204"/>
    </source>
</evidence>
<dbReference type="InterPro" id="IPR043504">
    <property type="entry name" value="Peptidase_S1_PA_chymotrypsin"/>
</dbReference>
<dbReference type="FunFam" id="2.40.10.10:FF:000028">
    <property type="entry name" value="Serine protease easter"/>
    <property type="match status" value="1"/>
</dbReference>
<evidence type="ECO:0000256" key="5">
    <source>
        <dbReference type="RuleBase" id="RU363034"/>
    </source>
</evidence>
<dbReference type="Proteomes" id="UP000515204">
    <property type="component" value="Unplaced"/>
</dbReference>
<dbReference type="Pfam" id="PF00089">
    <property type="entry name" value="Trypsin"/>
    <property type="match status" value="1"/>
</dbReference>
<dbReference type="GO" id="GO:0006508">
    <property type="term" value="P:proteolysis"/>
    <property type="evidence" value="ECO:0007669"/>
    <property type="project" value="UniProtKB-KW"/>
</dbReference>
<dbReference type="InterPro" id="IPR001314">
    <property type="entry name" value="Peptidase_S1A"/>
</dbReference>
<gene>
    <name evidence="9" type="primary">LOC106751837</name>
</gene>
<keyword evidence="1 6" id="KW-0732">Signal</keyword>
<dbReference type="CDD" id="cd00190">
    <property type="entry name" value="Tryp_SPc"/>
    <property type="match status" value="1"/>
</dbReference>
<organism evidence="8 9">
    <name type="scientific">Dinoponera quadriceps</name>
    <name type="common">South American ant</name>
    <dbReference type="NCBI Taxonomy" id="609295"/>
    <lineage>
        <taxon>Eukaryota</taxon>
        <taxon>Metazoa</taxon>
        <taxon>Ecdysozoa</taxon>
        <taxon>Arthropoda</taxon>
        <taxon>Hexapoda</taxon>
        <taxon>Insecta</taxon>
        <taxon>Pterygota</taxon>
        <taxon>Neoptera</taxon>
        <taxon>Endopterygota</taxon>
        <taxon>Hymenoptera</taxon>
        <taxon>Apocrita</taxon>
        <taxon>Aculeata</taxon>
        <taxon>Formicoidea</taxon>
        <taxon>Formicidae</taxon>
        <taxon>Ponerinae</taxon>
        <taxon>Ponerini</taxon>
        <taxon>Dinoponera</taxon>
    </lineage>
</organism>
<dbReference type="PROSITE" id="PS50240">
    <property type="entry name" value="TRYPSIN_DOM"/>
    <property type="match status" value="1"/>
</dbReference>
<feature type="signal peptide" evidence="6">
    <location>
        <begin position="1"/>
        <end position="25"/>
    </location>
</feature>
<proteinExistence type="inferred from homology"/>
<dbReference type="SMART" id="SM00020">
    <property type="entry name" value="Tryp_SPc"/>
    <property type="match status" value="1"/>
</dbReference>
<dbReference type="KEGG" id="dqu:106751837"/>
<evidence type="ECO:0000313" key="9">
    <source>
        <dbReference type="RefSeq" id="XP_014488515.1"/>
    </source>
</evidence>
<protein>
    <submittedName>
        <fullName evidence="9">Serine protease persephone-like</fullName>
    </submittedName>
</protein>
<keyword evidence="2" id="KW-1015">Disulfide bond</keyword>
<evidence type="ECO:0000256" key="4">
    <source>
        <dbReference type="ARBA" id="ARBA00024195"/>
    </source>
</evidence>
<keyword evidence="3" id="KW-0325">Glycoprotein</keyword>